<organism evidence="4 5">
    <name type="scientific">Tricholomella constricta</name>
    <dbReference type="NCBI Taxonomy" id="117010"/>
    <lineage>
        <taxon>Eukaryota</taxon>
        <taxon>Fungi</taxon>
        <taxon>Dikarya</taxon>
        <taxon>Basidiomycota</taxon>
        <taxon>Agaricomycotina</taxon>
        <taxon>Agaricomycetes</taxon>
        <taxon>Agaricomycetidae</taxon>
        <taxon>Agaricales</taxon>
        <taxon>Tricholomatineae</taxon>
        <taxon>Lyophyllaceae</taxon>
        <taxon>Tricholomella</taxon>
    </lineage>
</organism>
<evidence type="ECO:0000313" key="4">
    <source>
        <dbReference type="EMBL" id="KAF5386682.1"/>
    </source>
</evidence>
<feature type="region of interest" description="Disordered" evidence="2">
    <location>
        <begin position="551"/>
        <end position="625"/>
    </location>
</feature>
<dbReference type="Pfam" id="PF00538">
    <property type="entry name" value="Linker_histone"/>
    <property type="match status" value="1"/>
</dbReference>
<feature type="region of interest" description="Disordered" evidence="2">
    <location>
        <begin position="78"/>
        <end position="188"/>
    </location>
</feature>
<name>A0A8H5HNM7_9AGAR</name>
<feature type="domain" description="H15" evidence="3">
    <location>
        <begin position="252"/>
        <end position="321"/>
    </location>
</feature>
<feature type="compositionally biased region" description="Low complexity" evidence="2">
    <location>
        <begin position="137"/>
        <end position="147"/>
    </location>
</feature>
<feature type="compositionally biased region" description="Low complexity" evidence="2">
    <location>
        <begin position="558"/>
        <end position="570"/>
    </location>
</feature>
<reference evidence="4 5" key="1">
    <citation type="journal article" date="2020" name="ISME J.">
        <title>Uncovering the hidden diversity of litter-decomposition mechanisms in mushroom-forming fungi.</title>
        <authorList>
            <person name="Floudas D."/>
            <person name="Bentzer J."/>
            <person name="Ahren D."/>
            <person name="Johansson T."/>
            <person name="Persson P."/>
            <person name="Tunlid A."/>
        </authorList>
    </citation>
    <scope>NUCLEOTIDE SEQUENCE [LARGE SCALE GENOMIC DNA]</scope>
    <source>
        <strain evidence="4 5">CBS 661.87</strain>
    </source>
</reference>
<dbReference type="OrthoDB" id="5863171at2759"/>
<dbReference type="PROSITE" id="PS51504">
    <property type="entry name" value="H15"/>
    <property type="match status" value="1"/>
</dbReference>
<feature type="region of interest" description="Disordered" evidence="2">
    <location>
        <begin position="389"/>
        <end position="421"/>
    </location>
</feature>
<dbReference type="AlphaFoldDB" id="A0A8H5HNM7"/>
<feature type="compositionally biased region" description="Low complexity" evidence="2">
    <location>
        <begin position="170"/>
        <end position="186"/>
    </location>
</feature>
<feature type="compositionally biased region" description="Low complexity" evidence="2">
    <location>
        <begin position="327"/>
        <end position="338"/>
    </location>
</feature>
<dbReference type="InterPro" id="IPR005818">
    <property type="entry name" value="Histone_H1/H5_H15"/>
</dbReference>
<dbReference type="InterPro" id="IPR036388">
    <property type="entry name" value="WH-like_DNA-bd_sf"/>
</dbReference>
<protein>
    <recommendedName>
        <fullName evidence="1">Histone H1</fullName>
    </recommendedName>
</protein>
<feature type="region of interest" description="Disordered" evidence="2">
    <location>
        <begin position="232"/>
        <end position="251"/>
    </location>
</feature>
<feature type="compositionally biased region" description="Pro residues" evidence="2">
    <location>
        <begin position="148"/>
        <end position="169"/>
    </location>
</feature>
<dbReference type="Gene3D" id="1.10.10.10">
    <property type="entry name" value="Winged helix-like DNA-binding domain superfamily/Winged helix DNA-binding domain"/>
    <property type="match status" value="1"/>
</dbReference>
<evidence type="ECO:0000313" key="5">
    <source>
        <dbReference type="Proteomes" id="UP000565441"/>
    </source>
</evidence>
<dbReference type="SUPFAM" id="SSF46785">
    <property type="entry name" value="Winged helix' DNA-binding domain"/>
    <property type="match status" value="1"/>
</dbReference>
<dbReference type="EMBL" id="JAACJP010000002">
    <property type="protein sequence ID" value="KAF5386682.1"/>
    <property type="molecule type" value="Genomic_DNA"/>
</dbReference>
<dbReference type="InterPro" id="IPR036390">
    <property type="entry name" value="WH_DNA-bd_sf"/>
</dbReference>
<keyword evidence="5" id="KW-1185">Reference proteome</keyword>
<feature type="compositionally biased region" description="Low complexity" evidence="2">
    <location>
        <begin position="79"/>
        <end position="103"/>
    </location>
</feature>
<feature type="compositionally biased region" description="Low complexity" evidence="2">
    <location>
        <begin position="389"/>
        <end position="401"/>
    </location>
</feature>
<accession>A0A8H5HNM7</accession>
<dbReference type="Proteomes" id="UP000565441">
    <property type="component" value="Unassembled WGS sequence"/>
</dbReference>
<feature type="region of interest" description="Disordered" evidence="2">
    <location>
        <begin position="305"/>
        <end position="355"/>
    </location>
</feature>
<dbReference type="SMART" id="SM00526">
    <property type="entry name" value="H15"/>
    <property type="match status" value="1"/>
</dbReference>
<gene>
    <name evidence="4" type="ORF">D9615_001916</name>
</gene>
<evidence type="ECO:0000259" key="3">
    <source>
        <dbReference type="PROSITE" id="PS51504"/>
    </source>
</evidence>
<feature type="compositionally biased region" description="Low complexity" evidence="2">
    <location>
        <begin position="409"/>
        <end position="421"/>
    </location>
</feature>
<feature type="compositionally biased region" description="Acidic residues" evidence="2">
    <location>
        <begin position="608"/>
        <end position="625"/>
    </location>
</feature>
<feature type="compositionally biased region" description="Pro residues" evidence="2">
    <location>
        <begin position="339"/>
        <end position="349"/>
    </location>
</feature>
<evidence type="ECO:0000256" key="1">
    <source>
        <dbReference type="ARBA" id="ARBA00020833"/>
    </source>
</evidence>
<comment type="caution">
    <text evidence="4">The sequence shown here is derived from an EMBL/GenBank/DDBJ whole genome shotgun (WGS) entry which is preliminary data.</text>
</comment>
<sequence length="625" mass="66256">MQASGVYGSSTPHPLYPNPYHPILAGPQDHDLKKQYLALLPPQQIIDLCLNFDLHVPPYVKSSIWPADINAAIAEMRKTSSPAADHPAASAPSTTSSHGPTPAMGSLTGSSDLVSTVDKSIDQPSEAQPPDKPSPTPDSSAQTSVQPSPAPPEQPTPTAVPPHQPPYPHQPYGYGHPQAAYPHAPYYQPPPGYPQYPSPYAYPQMPSTYPPHPPHPGYAQQLNPAFTTAPLTHPPQQQQDAFNPTSNPSTEDLPSYEEMIVEALLDSADPEGCAPKDLFTWMAARYPLQSNFRPSASQALQKAFKRGRFQKSDSGKYRLNATWEGGNTSRRTTRRPQTQNPPAPAPAPASPFTHAPLVHHHQPTALAQNHGYQPQGYSYSFQQQSYPGYTQVRQPQAQQPQQPQPQPGQPATTSTAAAAATTTDNTARPLATAGAAHDAWEAAQNILKAINFDSLLQLPKEDEISADRDKVRPSTNASASLPITAAAGMDFLSGAAAVVGAPDGNAGRTMAEIAAGRAELQAHLALLAAQLAELSQEDDDDPVVHYPVVGSTQPPAAPAVVPSAVAGGPPSMVPMGSLSPNEGAPSHGPAASTSKTPPPALPLPIVAEPEEEEDSENDDDMEEVI</sequence>
<dbReference type="GO" id="GO:0000786">
    <property type="term" value="C:nucleosome"/>
    <property type="evidence" value="ECO:0007669"/>
    <property type="project" value="InterPro"/>
</dbReference>
<feature type="compositionally biased region" description="Polar residues" evidence="2">
    <location>
        <begin position="107"/>
        <end position="126"/>
    </location>
</feature>
<dbReference type="GO" id="GO:0006334">
    <property type="term" value="P:nucleosome assembly"/>
    <property type="evidence" value="ECO:0007669"/>
    <property type="project" value="InterPro"/>
</dbReference>
<proteinExistence type="predicted"/>
<dbReference type="GO" id="GO:0003677">
    <property type="term" value="F:DNA binding"/>
    <property type="evidence" value="ECO:0007669"/>
    <property type="project" value="InterPro"/>
</dbReference>
<evidence type="ECO:0000256" key="2">
    <source>
        <dbReference type="SAM" id="MobiDB-lite"/>
    </source>
</evidence>